<dbReference type="EC" id="1.3.1.98" evidence="5 19"/>
<reference evidence="21 22" key="1">
    <citation type="submission" date="2019-02" db="EMBL/GenBank/DDBJ databases">
        <title>Deep-cultivation of Planctomycetes and their phenomic and genomic characterization uncovers novel biology.</title>
        <authorList>
            <person name="Wiegand S."/>
            <person name="Jogler M."/>
            <person name="Boedeker C."/>
            <person name="Pinto D."/>
            <person name="Vollmers J."/>
            <person name="Rivas-Marin E."/>
            <person name="Kohn T."/>
            <person name="Peeters S.H."/>
            <person name="Heuer A."/>
            <person name="Rast P."/>
            <person name="Oberbeckmann S."/>
            <person name="Bunk B."/>
            <person name="Jeske O."/>
            <person name="Meyerdierks A."/>
            <person name="Storesund J.E."/>
            <person name="Kallscheuer N."/>
            <person name="Luecker S."/>
            <person name="Lage O.M."/>
            <person name="Pohl T."/>
            <person name="Merkel B.J."/>
            <person name="Hornburger P."/>
            <person name="Mueller R.-W."/>
            <person name="Bruemmer F."/>
            <person name="Labrenz M."/>
            <person name="Spormann A.M."/>
            <person name="Op den Camp H."/>
            <person name="Overmann J."/>
            <person name="Amann R."/>
            <person name="Jetten M.S.M."/>
            <person name="Mascher T."/>
            <person name="Medema M.H."/>
            <person name="Devos D.P."/>
            <person name="Kaster A.-K."/>
            <person name="Ovreas L."/>
            <person name="Rohde M."/>
            <person name="Galperin M.Y."/>
            <person name="Jogler C."/>
        </authorList>
    </citation>
    <scope>NUCLEOTIDE SEQUENCE [LARGE SCALE GENOMIC DNA]</scope>
    <source>
        <strain evidence="21 22">ElP</strain>
    </source>
</reference>
<keyword evidence="11 19" id="KW-0521">NADP</keyword>
<evidence type="ECO:0000256" key="5">
    <source>
        <dbReference type="ARBA" id="ARBA00012518"/>
    </source>
</evidence>
<dbReference type="Pfam" id="PF01565">
    <property type="entry name" value="FAD_binding_4"/>
    <property type="match status" value="1"/>
</dbReference>
<evidence type="ECO:0000256" key="6">
    <source>
        <dbReference type="ARBA" id="ARBA00015188"/>
    </source>
</evidence>
<dbReference type="InterPro" id="IPR011601">
    <property type="entry name" value="MurB_C"/>
</dbReference>
<keyword evidence="9 19" id="KW-0285">Flavoprotein</keyword>
<evidence type="ECO:0000313" key="21">
    <source>
        <dbReference type="EMBL" id="QDV37075.1"/>
    </source>
</evidence>
<comment type="subcellular location">
    <subcellularLocation>
        <location evidence="3 19">Cytoplasm</location>
    </subcellularLocation>
</comment>
<dbReference type="Proteomes" id="UP000317835">
    <property type="component" value="Chromosome"/>
</dbReference>
<evidence type="ECO:0000256" key="9">
    <source>
        <dbReference type="ARBA" id="ARBA00022630"/>
    </source>
</evidence>
<keyword evidence="10 19" id="KW-0274">FAD</keyword>
<comment type="pathway">
    <text evidence="4 19">Cell wall biogenesis; peptidoglycan biosynthesis.</text>
</comment>
<evidence type="ECO:0000256" key="11">
    <source>
        <dbReference type="ARBA" id="ARBA00022857"/>
    </source>
</evidence>
<dbReference type="GO" id="GO:0071555">
    <property type="term" value="P:cell wall organization"/>
    <property type="evidence" value="ECO:0007669"/>
    <property type="project" value="UniProtKB-KW"/>
</dbReference>
<keyword evidence="8 19" id="KW-0132">Cell division</keyword>
<organism evidence="21 22">
    <name type="scientific">Tautonia plasticadhaerens</name>
    <dbReference type="NCBI Taxonomy" id="2527974"/>
    <lineage>
        <taxon>Bacteria</taxon>
        <taxon>Pseudomonadati</taxon>
        <taxon>Planctomycetota</taxon>
        <taxon>Planctomycetia</taxon>
        <taxon>Isosphaerales</taxon>
        <taxon>Isosphaeraceae</taxon>
        <taxon>Tautonia</taxon>
    </lineage>
</organism>
<dbReference type="KEGG" id="tpla:ElP_50080"/>
<feature type="active site" description="Proton donor" evidence="19">
    <location>
        <position position="218"/>
    </location>
</feature>
<evidence type="ECO:0000256" key="13">
    <source>
        <dbReference type="ARBA" id="ARBA00022984"/>
    </source>
</evidence>
<dbReference type="InterPro" id="IPR016169">
    <property type="entry name" value="FAD-bd_PCMH_sub2"/>
</dbReference>
<keyword evidence="14 19" id="KW-0560">Oxidoreductase</keyword>
<evidence type="ECO:0000256" key="10">
    <source>
        <dbReference type="ARBA" id="ARBA00022827"/>
    </source>
</evidence>
<evidence type="ECO:0000256" key="17">
    <source>
        <dbReference type="ARBA" id="ARBA00031026"/>
    </source>
</evidence>
<keyword evidence="12 19" id="KW-0133">Cell shape</keyword>
<evidence type="ECO:0000256" key="18">
    <source>
        <dbReference type="ARBA" id="ARBA00048914"/>
    </source>
</evidence>
<dbReference type="GO" id="GO:0008762">
    <property type="term" value="F:UDP-N-acetylmuramate dehydrogenase activity"/>
    <property type="evidence" value="ECO:0007669"/>
    <property type="project" value="UniProtKB-UniRule"/>
</dbReference>
<evidence type="ECO:0000313" key="22">
    <source>
        <dbReference type="Proteomes" id="UP000317835"/>
    </source>
</evidence>
<dbReference type="OrthoDB" id="9804753at2"/>
<comment type="catalytic activity">
    <reaction evidence="18 19">
        <text>UDP-N-acetyl-alpha-D-muramate + NADP(+) = UDP-N-acetyl-3-O-(1-carboxyvinyl)-alpha-D-glucosamine + NADPH + H(+)</text>
        <dbReference type="Rhea" id="RHEA:12248"/>
        <dbReference type="ChEBI" id="CHEBI:15378"/>
        <dbReference type="ChEBI" id="CHEBI:57783"/>
        <dbReference type="ChEBI" id="CHEBI:58349"/>
        <dbReference type="ChEBI" id="CHEBI:68483"/>
        <dbReference type="ChEBI" id="CHEBI:70757"/>
        <dbReference type="EC" id="1.3.1.98"/>
    </reaction>
</comment>
<evidence type="ECO:0000256" key="4">
    <source>
        <dbReference type="ARBA" id="ARBA00004752"/>
    </source>
</evidence>
<evidence type="ECO:0000256" key="7">
    <source>
        <dbReference type="ARBA" id="ARBA00022490"/>
    </source>
</evidence>
<evidence type="ECO:0000256" key="3">
    <source>
        <dbReference type="ARBA" id="ARBA00004496"/>
    </source>
</evidence>
<dbReference type="SUPFAM" id="SSF56194">
    <property type="entry name" value="Uridine diphospho-N-Acetylenolpyruvylglucosamine reductase, MurB, C-terminal domain"/>
    <property type="match status" value="1"/>
</dbReference>
<dbReference type="GO" id="GO:0009252">
    <property type="term" value="P:peptidoglycan biosynthetic process"/>
    <property type="evidence" value="ECO:0007669"/>
    <property type="project" value="UniProtKB-UniRule"/>
</dbReference>
<dbReference type="RefSeq" id="WP_145274349.1">
    <property type="nucleotide sequence ID" value="NZ_CP036426.1"/>
</dbReference>
<evidence type="ECO:0000256" key="15">
    <source>
        <dbReference type="ARBA" id="ARBA00023306"/>
    </source>
</evidence>
<comment type="cofactor">
    <cofactor evidence="1 19">
        <name>FAD</name>
        <dbReference type="ChEBI" id="CHEBI:57692"/>
    </cofactor>
</comment>
<proteinExistence type="inferred from homology"/>
<dbReference type="GO" id="GO:0051301">
    <property type="term" value="P:cell division"/>
    <property type="evidence" value="ECO:0007669"/>
    <property type="project" value="UniProtKB-KW"/>
</dbReference>
<dbReference type="InterPro" id="IPR003170">
    <property type="entry name" value="MurB"/>
</dbReference>
<dbReference type="UniPathway" id="UPA00219"/>
<keyword evidence="22" id="KW-1185">Reference proteome</keyword>
<dbReference type="InterPro" id="IPR016166">
    <property type="entry name" value="FAD-bd_PCMH"/>
</dbReference>
<dbReference type="PROSITE" id="PS51387">
    <property type="entry name" value="FAD_PCMH"/>
    <property type="match status" value="1"/>
</dbReference>
<evidence type="ECO:0000259" key="20">
    <source>
        <dbReference type="PROSITE" id="PS51387"/>
    </source>
</evidence>
<keyword evidence="15 19" id="KW-0131">Cell cycle</keyword>
<keyword evidence="13 19" id="KW-0573">Peptidoglycan synthesis</keyword>
<dbReference type="NCBIfam" id="NF010480">
    <property type="entry name" value="PRK13905.1"/>
    <property type="match status" value="1"/>
</dbReference>
<sequence length="293" mass="31755">MQPFDEFHGVVRASEPLAPLTWFRLGGPADFLARPSSAEELSGLVQQCTQAGLPWHVLAGGSNVLVRDEGVRGLVIHLESPSFSDVTIEGARIVCGSAVPLTALISQTARAGLAGLETLTGIPGTVGGAVRGNSGGRQGAIGQFVRRATVLEPDGQIRTRAQDDLIFSYRRSNLDDCVILSVELELEHDDLEAVVRRMRRIWIVKKENQPYGHQSAGCIFKNPTPEISAGTLIDQAGLSGRRIGEAEISDRHANYVIADPGASVADVLELIDLTREEVLRQFGYELELQIQIW</sequence>
<evidence type="ECO:0000256" key="14">
    <source>
        <dbReference type="ARBA" id="ARBA00023002"/>
    </source>
</evidence>
<dbReference type="Gene3D" id="3.30.465.10">
    <property type="match status" value="1"/>
</dbReference>
<evidence type="ECO:0000256" key="8">
    <source>
        <dbReference type="ARBA" id="ARBA00022618"/>
    </source>
</evidence>
<keyword evidence="7 19" id="KW-0963">Cytoplasm</keyword>
<gene>
    <name evidence="19 21" type="primary">murB</name>
    <name evidence="21" type="ORF">ElP_50080</name>
</gene>
<evidence type="ECO:0000256" key="19">
    <source>
        <dbReference type="HAMAP-Rule" id="MF_00037"/>
    </source>
</evidence>
<dbReference type="GO" id="GO:0008360">
    <property type="term" value="P:regulation of cell shape"/>
    <property type="evidence" value="ECO:0007669"/>
    <property type="project" value="UniProtKB-KW"/>
</dbReference>
<evidence type="ECO:0000256" key="12">
    <source>
        <dbReference type="ARBA" id="ARBA00022960"/>
    </source>
</evidence>
<dbReference type="GO" id="GO:0071949">
    <property type="term" value="F:FAD binding"/>
    <property type="evidence" value="ECO:0007669"/>
    <property type="project" value="InterPro"/>
</dbReference>
<dbReference type="Pfam" id="PF02873">
    <property type="entry name" value="MurB_C"/>
    <property type="match status" value="1"/>
</dbReference>
<accession>A0A518H8D0</accession>
<dbReference type="AlphaFoldDB" id="A0A518H8D0"/>
<dbReference type="SUPFAM" id="SSF56176">
    <property type="entry name" value="FAD-binding/transporter-associated domain-like"/>
    <property type="match status" value="1"/>
</dbReference>
<comment type="caution">
    <text evidence="19">Lacks conserved residue(s) required for the propagation of feature annotation.</text>
</comment>
<dbReference type="InterPro" id="IPR036635">
    <property type="entry name" value="MurB_C_sf"/>
</dbReference>
<dbReference type="PANTHER" id="PTHR21071:SF4">
    <property type="entry name" value="UDP-N-ACETYLENOLPYRUVOYLGLUCOSAMINE REDUCTASE"/>
    <property type="match status" value="1"/>
</dbReference>
<dbReference type="NCBIfam" id="TIGR00179">
    <property type="entry name" value="murB"/>
    <property type="match status" value="1"/>
</dbReference>
<comment type="function">
    <text evidence="2 19">Cell wall formation.</text>
</comment>
<feature type="active site" evidence="19">
    <location>
        <position position="170"/>
    </location>
</feature>
<protein>
    <recommendedName>
        <fullName evidence="6 19">UDP-N-acetylenolpyruvoylglucosamine reductase</fullName>
        <ecNumber evidence="5 19">1.3.1.98</ecNumber>
    </recommendedName>
    <alternativeName>
        <fullName evidence="17 19">UDP-N-acetylmuramate dehydrogenase</fullName>
    </alternativeName>
</protein>
<dbReference type="InterPro" id="IPR016167">
    <property type="entry name" value="FAD-bd_PCMH_sub1"/>
</dbReference>
<dbReference type="HAMAP" id="MF_00037">
    <property type="entry name" value="MurB"/>
    <property type="match status" value="1"/>
</dbReference>
<dbReference type="Gene3D" id="3.90.78.10">
    <property type="entry name" value="UDP-N-acetylenolpyruvoylglucosamine reductase, C-terminal domain"/>
    <property type="match status" value="1"/>
</dbReference>
<evidence type="ECO:0000256" key="16">
    <source>
        <dbReference type="ARBA" id="ARBA00023316"/>
    </source>
</evidence>
<dbReference type="PANTHER" id="PTHR21071">
    <property type="entry name" value="UDP-N-ACETYLENOLPYRUVOYLGLUCOSAMINE REDUCTASE"/>
    <property type="match status" value="1"/>
</dbReference>
<dbReference type="InterPro" id="IPR006094">
    <property type="entry name" value="Oxid_FAD_bind_N"/>
</dbReference>
<dbReference type="GO" id="GO:0005829">
    <property type="term" value="C:cytosol"/>
    <property type="evidence" value="ECO:0007669"/>
    <property type="project" value="TreeGrafter"/>
</dbReference>
<keyword evidence="16 19" id="KW-0961">Cell wall biogenesis/degradation</keyword>
<evidence type="ECO:0000256" key="2">
    <source>
        <dbReference type="ARBA" id="ARBA00003921"/>
    </source>
</evidence>
<dbReference type="EMBL" id="CP036426">
    <property type="protein sequence ID" value="QDV37075.1"/>
    <property type="molecule type" value="Genomic_DNA"/>
</dbReference>
<dbReference type="Gene3D" id="3.30.43.10">
    <property type="entry name" value="Uridine Diphospho-n-acetylenolpyruvylglucosamine Reductase, domain 2"/>
    <property type="match status" value="1"/>
</dbReference>
<evidence type="ECO:0000256" key="1">
    <source>
        <dbReference type="ARBA" id="ARBA00001974"/>
    </source>
</evidence>
<dbReference type="InterPro" id="IPR036318">
    <property type="entry name" value="FAD-bd_PCMH-like_sf"/>
</dbReference>
<name>A0A518H8D0_9BACT</name>
<comment type="similarity">
    <text evidence="19">Belongs to the MurB family.</text>
</comment>
<feature type="domain" description="FAD-binding PCMH-type" evidence="20">
    <location>
        <begin position="24"/>
        <end position="189"/>
    </location>
</feature>